<gene>
    <name evidence="1" type="ORF">MCC10015_0166</name>
</gene>
<name>A0A4R0T4A6_BIFLL</name>
<comment type="caution">
    <text evidence="1">The sequence shown here is derived from an EMBL/GenBank/DDBJ whole genome shotgun (WGS) entry which is preliminary data.</text>
</comment>
<sequence length="79" mass="8913">MSNINVQVAEVNDAFFNPRLADNPCVSRYNLRKADFANTMTDIYEFMGDLNVMSVERGWGAIRRYASASGTVQRSFKPS</sequence>
<dbReference type="Proteomes" id="UP000293441">
    <property type="component" value="Unassembled WGS sequence"/>
</dbReference>
<accession>A0A4R0T4A6</accession>
<protein>
    <submittedName>
        <fullName evidence="1">Uncharacterized protein</fullName>
    </submittedName>
</protein>
<dbReference type="AlphaFoldDB" id="A0A4R0T4A6"/>
<organism evidence="1 2">
    <name type="scientific">Bifidobacterium longum subsp. longum</name>
    <dbReference type="NCBI Taxonomy" id="1679"/>
    <lineage>
        <taxon>Bacteria</taxon>
        <taxon>Bacillati</taxon>
        <taxon>Actinomycetota</taxon>
        <taxon>Actinomycetes</taxon>
        <taxon>Bifidobacteriales</taxon>
        <taxon>Bifidobacteriaceae</taxon>
        <taxon>Bifidobacterium</taxon>
    </lineage>
</organism>
<reference evidence="1 2" key="1">
    <citation type="journal article" date="2018" name="Sci. Rep.">
        <title>Genomic diversity and distribution of Bifidobacterium longum subsp. longum across the human lifespan.</title>
        <authorList>
            <person name="Odamaki T."/>
            <person name="Bottacini F."/>
            <person name="Kato K."/>
            <person name="Mitsuyama E."/>
            <person name="Yoshida K."/>
            <person name="Horigome A."/>
            <person name="Xiao J.Z."/>
            <person name="van Sinderen D."/>
        </authorList>
    </citation>
    <scope>NUCLEOTIDE SEQUENCE [LARGE SCALE GENOMIC DNA]</scope>
    <source>
        <strain evidence="1 2">MCC10015</strain>
    </source>
</reference>
<proteinExistence type="predicted"/>
<dbReference type="RefSeq" id="WP_131294041.1">
    <property type="nucleotide sequence ID" value="NZ_SHPX01000002.1"/>
</dbReference>
<evidence type="ECO:0000313" key="1">
    <source>
        <dbReference type="EMBL" id="TCD98950.1"/>
    </source>
</evidence>
<dbReference type="EMBL" id="SHPX01000002">
    <property type="protein sequence ID" value="TCD98950.1"/>
    <property type="molecule type" value="Genomic_DNA"/>
</dbReference>
<evidence type="ECO:0000313" key="2">
    <source>
        <dbReference type="Proteomes" id="UP000293441"/>
    </source>
</evidence>